<evidence type="ECO:0000256" key="5">
    <source>
        <dbReference type="ARBA" id="ARBA00022670"/>
    </source>
</evidence>
<evidence type="ECO:0000313" key="11">
    <source>
        <dbReference type="Proteomes" id="UP001612915"/>
    </source>
</evidence>
<evidence type="ECO:0000256" key="7">
    <source>
        <dbReference type="ARBA" id="ARBA00049972"/>
    </source>
</evidence>
<dbReference type="SUPFAM" id="SSF53187">
    <property type="entry name" value="Zn-dependent exopeptidases"/>
    <property type="match status" value="1"/>
</dbReference>
<gene>
    <name evidence="8" type="primary">pepA</name>
    <name evidence="10" type="ORF">ACIB24_15665</name>
</gene>
<evidence type="ECO:0000256" key="3">
    <source>
        <dbReference type="ARBA" id="ARBA00009528"/>
    </source>
</evidence>
<dbReference type="SUPFAM" id="SSF52949">
    <property type="entry name" value="Macro domain-like"/>
    <property type="match status" value="1"/>
</dbReference>
<feature type="binding site" evidence="8">
    <location>
        <position position="366"/>
    </location>
    <ligand>
        <name>Mn(2+)</name>
        <dbReference type="ChEBI" id="CHEBI:29035"/>
        <label>1</label>
    </ligand>
</feature>
<feature type="binding site" evidence="8">
    <location>
        <position position="364"/>
    </location>
    <ligand>
        <name>Mn(2+)</name>
        <dbReference type="ChEBI" id="CHEBI:29035"/>
        <label>1</label>
    </ligand>
</feature>
<dbReference type="PRINTS" id="PR00481">
    <property type="entry name" value="LAMNOPPTDASE"/>
</dbReference>
<keyword evidence="8" id="KW-0963">Cytoplasm</keyword>
<dbReference type="EMBL" id="JBITLV010000005">
    <property type="protein sequence ID" value="MFI7588507.1"/>
    <property type="molecule type" value="Genomic_DNA"/>
</dbReference>
<comment type="cofactor">
    <cofactor evidence="8">
        <name>Mn(2+)</name>
        <dbReference type="ChEBI" id="CHEBI:29035"/>
    </cofactor>
    <text evidence="8">Binds 2 manganese ions per subunit.</text>
</comment>
<comment type="catalytic activity">
    <reaction evidence="1 8">
        <text>Release of an N-terminal amino acid, Xaa-|-Yaa-, in which Xaa is preferably Leu, but may be other amino acids including Pro although not Arg or Lys, and Yaa may be Pro. Amino acid amides and methyl esters are also readily hydrolyzed, but rates on arylamides are exceedingly low.</text>
        <dbReference type="EC" id="3.4.11.1"/>
    </reaction>
</comment>
<dbReference type="Gene3D" id="3.40.220.10">
    <property type="entry name" value="Leucine Aminopeptidase, subunit E, domain 1"/>
    <property type="match status" value="1"/>
</dbReference>
<evidence type="ECO:0000256" key="6">
    <source>
        <dbReference type="ARBA" id="ARBA00022801"/>
    </source>
</evidence>
<comment type="function">
    <text evidence="7 8">Presumably involved in the processing and regular turnover of intracellular proteins. Catalyzes the removal of unsubstituted N-terminal amino acids from various peptides.</text>
</comment>
<dbReference type="EC" id="3.4.11.1" evidence="8"/>
<evidence type="ECO:0000256" key="8">
    <source>
        <dbReference type="HAMAP-Rule" id="MF_00181"/>
    </source>
</evidence>
<dbReference type="HAMAP" id="MF_00181">
    <property type="entry name" value="Cytosol_peptidase_M17"/>
    <property type="match status" value="1"/>
</dbReference>
<dbReference type="Pfam" id="PF02789">
    <property type="entry name" value="Peptidase_M17_N"/>
    <property type="match status" value="1"/>
</dbReference>
<feature type="active site" evidence="8">
    <location>
        <position position="294"/>
    </location>
</feature>
<feature type="active site" evidence="8">
    <location>
        <position position="368"/>
    </location>
</feature>
<comment type="subcellular location">
    <subcellularLocation>
        <location evidence="8">Cytoplasm</location>
    </subcellularLocation>
</comment>
<accession>A0ABW8AQ93</accession>
<dbReference type="InterPro" id="IPR011356">
    <property type="entry name" value="Leucine_aapep/pepB"/>
</dbReference>
<organism evidence="10 11">
    <name type="scientific">Spongisporangium articulatum</name>
    <dbReference type="NCBI Taxonomy" id="3362603"/>
    <lineage>
        <taxon>Bacteria</taxon>
        <taxon>Bacillati</taxon>
        <taxon>Actinomycetota</taxon>
        <taxon>Actinomycetes</taxon>
        <taxon>Kineosporiales</taxon>
        <taxon>Kineosporiaceae</taxon>
        <taxon>Spongisporangium</taxon>
    </lineage>
</organism>
<feature type="binding site" evidence="8">
    <location>
        <position position="305"/>
    </location>
    <ligand>
        <name>Mn(2+)</name>
        <dbReference type="ChEBI" id="CHEBI:29035"/>
        <label>2</label>
    </ligand>
</feature>
<sequence>MSGPTTLVAAARTRVRAHPSSLPDALGDSALTRPAAAVAVPVAPAVARAEASVPREVAAVARAYGVDLGRVFEAERFRGGAGEVLRVPVQAPDGLPNRLLLVGVGGAAPADLRRSGAALARAVRGSSSVLTSLGAGAGRDGVAAAVEGLVLGGYEPPSAGQRNRKDAAAVGEVVLASGRATGYPAAAVEAGLTAAQAAVTARDLAQTPSSVKSPQWLATQARRLAEKAGLDVEVWDEKRLAAEGFGGVLAVGAGSATPPRFVRIDYRPRGTARQQPVVLVGKGITYDTGGLSIKPRESMVPMKTDMSGAAAVLAAVVGAPAAGVTRPVTALLPMAENAFGGSSYRPADVVTVRGGTTVEILNTDAEGRMVLADALAYADDSLDPDTVLDLATLTGAASLGLGKRHAALYATDARLAASLVAAGTAAGEGVWELPLAEDYRSALDSPIADLRHVPGPGQSVGGGSITAALFLREFTGGRRWAHLDIAGPARSDRDEYEICRGGTGFGARLVLRWLQR</sequence>
<comment type="catalytic activity">
    <reaction evidence="2 8">
        <text>Release of an N-terminal amino acid, preferentially leucine, but not glutamic or aspartic acids.</text>
        <dbReference type="EC" id="3.4.11.10"/>
    </reaction>
</comment>
<dbReference type="EC" id="3.4.11.10" evidence="8"/>
<keyword evidence="6 8" id="KW-0378">Hydrolase</keyword>
<protein>
    <recommendedName>
        <fullName evidence="8">Probable cytosol aminopeptidase</fullName>
        <ecNumber evidence="8">3.4.11.1</ecNumber>
    </recommendedName>
    <alternativeName>
        <fullName evidence="8">Leucine aminopeptidase</fullName>
        <shortName evidence="8">LAP</shortName>
        <ecNumber evidence="8">3.4.11.10</ecNumber>
    </alternativeName>
    <alternativeName>
        <fullName evidence="8">Leucyl aminopeptidase</fullName>
    </alternativeName>
</protein>
<feature type="binding site" evidence="8">
    <location>
        <position position="287"/>
    </location>
    <ligand>
        <name>Mn(2+)</name>
        <dbReference type="ChEBI" id="CHEBI:29035"/>
        <label>2</label>
    </ligand>
</feature>
<evidence type="ECO:0000313" key="10">
    <source>
        <dbReference type="EMBL" id="MFI7588507.1"/>
    </source>
</evidence>
<dbReference type="RefSeq" id="WP_398282272.1">
    <property type="nucleotide sequence ID" value="NZ_JBITLV010000005.1"/>
</dbReference>
<name>A0ABW8AQ93_9ACTN</name>
<keyword evidence="4 8" id="KW-0031">Aminopeptidase</keyword>
<feature type="binding site" evidence="8">
    <location>
        <position position="366"/>
    </location>
    <ligand>
        <name>Mn(2+)</name>
        <dbReference type="ChEBI" id="CHEBI:29035"/>
        <label>2</label>
    </ligand>
</feature>
<feature type="binding site" evidence="8">
    <location>
        <position position="282"/>
    </location>
    <ligand>
        <name>Mn(2+)</name>
        <dbReference type="ChEBI" id="CHEBI:29035"/>
        <label>2</label>
    </ligand>
</feature>
<comment type="similarity">
    <text evidence="3 8">Belongs to the peptidase M17 family.</text>
</comment>
<keyword evidence="8" id="KW-0479">Metal-binding</keyword>
<evidence type="ECO:0000256" key="4">
    <source>
        <dbReference type="ARBA" id="ARBA00022438"/>
    </source>
</evidence>
<reference evidence="10 11" key="1">
    <citation type="submission" date="2024-10" db="EMBL/GenBank/DDBJ databases">
        <title>The Natural Products Discovery Center: Release of the First 8490 Sequenced Strains for Exploring Actinobacteria Biosynthetic Diversity.</title>
        <authorList>
            <person name="Kalkreuter E."/>
            <person name="Kautsar S.A."/>
            <person name="Yang D."/>
            <person name="Bader C.D."/>
            <person name="Teijaro C.N."/>
            <person name="Fluegel L."/>
            <person name="Davis C.M."/>
            <person name="Simpson J.R."/>
            <person name="Lauterbach L."/>
            <person name="Steele A.D."/>
            <person name="Gui C."/>
            <person name="Meng S."/>
            <person name="Li G."/>
            <person name="Viehrig K."/>
            <person name="Ye F."/>
            <person name="Su P."/>
            <person name="Kiefer A.F."/>
            <person name="Nichols A."/>
            <person name="Cepeda A.J."/>
            <person name="Yan W."/>
            <person name="Fan B."/>
            <person name="Jiang Y."/>
            <person name="Adhikari A."/>
            <person name="Zheng C.-J."/>
            <person name="Schuster L."/>
            <person name="Cowan T.M."/>
            <person name="Smanski M.J."/>
            <person name="Chevrette M.G."/>
            <person name="De Carvalho L.P.S."/>
            <person name="Shen B."/>
        </authorList>
    </citation>
    <scope>NUCLEOTIDE SEQUENCE [LARGE SCALE GENOMIC DNA]</scope>
    <source>
        <strain evidence="10 11">NPDC049639</strain>
    </source>
</reference>
<evidence type="ECO:0000259" key="9">
    <source>
        <dbReference type="PROSITE" id="PS00631"/>
    </source>
</evidence>
<keyword evidence="8" id="KW-0464">Manganese</keyword>
<evidence type="ECO:0000256" key="1">
    <source>
        <dbReference type="ARBA" id="ARBA00000135"/>
    </source>
</evidence>
<evidence type="ECO:0000256" key="2">
    <source>
        <dbReference type="ARBA" id="ARBA00000967"/>
    </source>
</evidence>
<dbReference type="PANTHER" id="PTHR11963:SF23">
    <property type="entry name" value="CYTOSOL AMINOPEPTIDASE"/>
    <property type="match status" value="1"/>
</dbReference>
<dbReference type="Proteomes" id="UP001612915">
    <property type="component" value="Unassembled WGS sequence"/>
</dbReference>
<dbReference type="InterPro" id="IPR008283">
    <property type="entry name" value="Peptidase_M17_N"/>
</dbReference>
<dbReference type="PROSITE" id="PS00631">
    <property type="entry name" value="CYTOSOL_AP"/>
    <property type="match status" value="1"/>
</dbReference>
<dbReference type="InterPro" id="IPR023042">
    <property type="entry name" value="Peptidase_M17_leu_NH2_pept"/>
</dbReference>
<proteinExistence type="inferred from homology"/>
<dbReference type="GO" id="GO:0004177">
    <property type="term" value="F:aminopeptidase activity"/>
    <property type="evidence" value="ECO:0007669"/>
    <property type="project" value="UniProtKB-KW"/>
</dbReference>
<feature type="domain" description="Cytosol aminopeptidase" evidence="9">
    <location>
        <begin position="362"/>
        <end position="369"/>
    </location>
</feature>
<keyword evidence="11" id="KW-1185">Reference proteome</keyword>
<feature type="binding site" evidence="8">
    <location>
        <position position="287"/>
    </location>
    <ligand>
        <name>Mn(2+)</name>
        <dbReference type="ChEBI" id="CHEBI:29035"/>
        <label>1</label>
    </ligand>
</feature>
<dbReference type="Gene3D" id="3.40.630.10">
    <property type="entry name" value="Zn peptidases"/>
    <property type="match status" value="1"/>
</dbReference>
<comment type="caution">
    <text evidence="10">The sequence shown here is derived from an EMBL/GenBank/DDBJ whole genome shotgun (WGS) entry which is preliminary data.</text>
</comment>
<dbReference type="PANTHER" id="PTHR11963">
    <property type="entry name" value="LEUCINE AMINOPEPTIDASE-RELATED"/>
    <property type="match status" value="1"/>
</dbReference>
<dbReference type="Pfam" id="PF00883">
    <property type="entry name" value="Peptidase_M17"/>
    <property type="match status" value="1"/>
</dbReference>
<dbReference type="InterPro" id="IPR043472">
    <property type="entry name" value="Macro_dom-like"/>
</dbReference>
<dbReference type="InterPro" id="IPR000819">
    <property type="entry name" value="Peptidase_M17_C"/>
</dbReference>
<keyword evidence="5 8" id="KW-0645">Protease</keyword>
<dbReference type="CDD" id="cd00433">
    <property type="entry name" value="Peptidase_M17"/>
    <property type="match status" value="1"/>
</dbReference>